<feature type="non-terminal residue" evidence="3">
    <location>
        <position position="1"/>
    </location>
</feature>
<feature type="transmembrane region" description="Helical" evidence="2">
    <location>
        <begin position="616"/>
        <end position="638"/>
    </location>
</feature>
<comment type="caution">
    <text evidence="3">The sequence shown here is derived from an EMBL/GenBank/DDBJ whole genome shotgun (WGS) entry which is preliminary data.</text>
</comment>
<dbReference type="Proteomes" id="UP001227543">
    <property type="component" value="Unassembled WGS sequence"/>
</dbReference>
<keyword evidence="2" id="KW-0472">Membrane</keyword>
<gene>
    <name evidence="3" type="ORF">CTAM01_02981</name>
</gene>
<feature type="transmembrane region" description="Helical" evidence="2">
    <location>
        <begin position="147"/>
        <end position="167"/>
    </location>
</feature>
<protein>
    <submittedName>
        <fullName evidence="3">Uncharacterized protein</fullName>
    </submittedName>
</protein>
<feature type="region of interest" description="Disordered" evidence="1">
    <location>
        <begin position="68"/>
        <end position="87"/>
    </location>
</feature>
<dbReference type="GeneID" id="85403257"/>
<evidence type="ECO:0000313" key="4">
    <source>
        <dbReference type="Proteomes" id="UP001227543"/>
    </source>
</evidence>
<evidence type="ECO:0000313" key="3">
    <source>
        <dbReference type="EMBL" id="KAK1506649.1"/>
    </source>
</evidence>
<reference evidence="3 4" key="1">
    <citation type="submission" date="2016-10" db="EMBL/GenBank/DDBJ databases">
        <title>The genome sequence of Colletotrichum fioriniae PJ7.</title>
        <authorList>
            <person name="Baroncelli R."/>
        </authorList>
    </citation>
    <scope>NUCLEOTIDE SEQUENCE [LARGE SCALE GENOMIC DNA]</scope>
    <source>
        <strain evidence="3 4">Tom-12</strain>
    </source>
</reference>
<keyword evidence="2" id="KW-1133">Transmembrane helix</keyword>
<keyword evidence="2" id="KW-0812">Transmembrane</keyword>
<proteinExistence type="predicted"/>
<organism evidence="3 4">
    <name type="scientific">Colletotrichum tamarilloi</name>
    <dbReference type="NCBI Taxonomy" id="1209934"/>
    <lineage>
        <taxon>Eukaryota</taxon>
        <taxon>Fungi</taxon>
        <taxon>Dikarya</taxon>
        <taxon>Ascomycota</taxon>
        <taxon>Pezizomycotina</taxon>
        <taxon>Sordariomycetes</taxon>
        <taxon>Hypocreomycetidae</taxon>
        <taxon>Glomerellales</taxon>
        <taxon>Glomerellaceae</taxon>
        <taxon>Colletotrichum</taxon>
        <taxon>Colletotrichum acutatum species complex</taxon>
    </lineage>
</organism>
<feature type="transmembrane region" description="Helical" evidence="2">
    <location>
        <begin position="206"/>
        <end position="224"/>
    </location>
</feature>
<accession>A0ABQ9RLA8</accession>
<name>A0ABQ9RLA8_9PEZI</name>
<evidence type="ECO:0000256" key="1">
    <source>
        <dbReference type="SAM" id="MobiDB-lite"/>
    </source>
</evidence>
<dbReference type="RefSeq" id="XP_060386018.1">
    <property type="nucleotide sequence ID" value="XM_060519019.1"/>
</dbReference>
<dbReference type="EMBL" id="MLFU01000007">
    <property type="protein sequence ID" value="KAK1506649.1"/>
    <property type="molecule type" value="Genomic_DNA"/>
</dbReference>
<feature type="compositionally biased region" description="Basic and acidic residues" evidence="1">
    <location>
        <begin position="71"/>
        <end position="87"/>
    </location>
</feature>
<sequence length="720" mass="80062">TFATPYVHLFHSRLISSYTPEAWNLAFFPPWQLLFSTRHYIGSKKPTVHIRSTIAAILTRKQNLPTMDTSGEARREASSNSTKRESRLLQWPPQRLKNGLSKPSELLLGIFSLLMVIVIMTYIGILLLNDGRDIESLSTMWKFASEFSRLGPTAVPLMFAFVIGRAVRSYGHWRLQRGERIGTLDSLFGSTTLTGTITTIIDLKRIGGLGGLLVVIWSLSPLGGQAALRVLTPRVEEISFLTTLPYLNNTVVGFPSRYMAAGMAGQQIPINALVLGSLGATDEVKNSSTDTWGNIKIPMIEHFSHYPQVKSNEWVLLDQNQNEVVYSAIIGIPVANISRRHRSDFILETSYLKLDCTELRNFTGNISEAVDPKRKGCAEIDGLIGSTCNYKFKWGGLATVPYPYGMQNASRSYERCTEPRVAARGLHYWNYESYKGRGGYTLAKCSMTTSFVDVRVSCLGWNCKAVAVRPSASAPNVWQHTNRTFFDSCPLELVGTWSWFFKYFETIADSNTGGVGSTSIIQSFLVDPDLGLNVSAAWSLPPIYEVGKELFSVRLGQLLNTYWWAMIGTELLFLGHPENYDDLSRWDRGIDGDNYVIAKAQATVYVNVQVLRYNKAWMTVLIVATLVLLLTTVLDFALSLKIWVPKLLMNISTLTRGNPNFDVPAGGGALPDEARAKLLANVKVRFGDAEGVDESHDLVIGNCVEHGGRVSKLMKGKLYT</sequence>
<keyword evidence="4" id="KW-1185">Reference proteome</keyword>
<feature type="transmembrane region" description="Helical" evidence="2">
    <location>
        <begin position="106"/>
        <end position="127"/>
    </location>
</feature>
<evidence type="ECO:0000256" key="2">
    <source>
        <dbReference type="SAM" id="Phobius"/>
    </source>
</evidence>